<accession>A0A9P8LX16</accession>
<keyword evidence="1" id="KW-0472">Membrane</keyword>
<keyword evidence="3" id="KW-1185">Reference proteome</keyword>
<comment type="caution">
    <text evidence="2">The sequence shown here is derived from an EMBL/GenBank/DDBJ whole genome shotgun (WGS) entry which is preliminary data.</text>
</comment>
<proteinExistence type="predicted"/>
<feature type="transmembrane region" description="Helical" evidence="1">
    <location>
        <begin position="48"/>
        <end position="66"/>
    </location>
</feature>
<dbReference type="GeneID" id="94295361"/>
<dbReference type="KEGG" id="ssao:94295361"/>
<gene>
    <name evidence="2" type="ORF">SS50377_21338</name>
</gene>
<keyword evidence="1" id="KW-0812">Transmembrane</keyword>
<organism evidence="2 3">
    <name type="scientific">Spironucleus salmonicida</name>
    <dbReference type="NCBI Taxonomy" id="348837"/>
    <lineage>
        <taxon>Eukaryota</taxon>
        <taxon>Metamonada</taxon>
        <taxon>Diplomonadida</taxon>
        <taxon>Hexamitidae</taxon>
        <taxon>Hexamitinae</taxon>
        <taxon>Spironucleus</taxon>
    </lineage>
</organism>
<dbReference type="Proteomes" id="UP000018208">
    <property type="component" value="Unassembled WGS sequence"/>
</dbReference>
<evidence type="ECO:0000313" key="2">
    <source>
        <dbReference type="EMBL" id="KAH0575814.1"/>
    </source>
</evidence>
<dbReference type="AlphaFoldDB" id="A0A9P8LX16"/>
<dbReference type="EMBL" id="AUWU02000002">
    <property type="protein sequence ID" value="KAH0575814.1"/>
    <property type="molecule type" value="Genomic_DNA"/>
</dbReference>
<name>A0A9P8LX16_9EUKA</name>
<evidence type="ECO:0008006" key="4">
    <source>
        <dbReference type="Google" id="ProtNLM"/>
    </source>
</evidence>
<reference evidence="2 3" key="1">
    <citation type="journal article" date="2014" name="PLoS Genet.">
        <title>The Genome of Spironucleus salmonicida Highlights a Fish Pathogen Adapted to Fluctuating Environments.</title>
        <authorList>
            <person name="Xu F."/>
            <person name="Jerlstrom-Hultqvist J."/>
            <person name="Einarsson E."/>
            <person name="Astvaldsson A."/>
            <person name="Svard S.G."/>
            <person name="Andersson J.O."/>
        </authorList>
    </citation>
    <scope>NUCLEOTIDE SEQUENCE [LARGE SCALE GENOMIC DNA]</scope>
    <source>
        <strain evidence="2 3">ATCC 50377</strain>
    </source>
</reference>
<evidence type="ECO:0000256" key="1">
    <source>
        <dbReference type="SAM" id="Phobius"/>
    </source>
</evidence>
<evidence type="ECO:0000313" key="3">
    <source>
        <dbReference type="Proteomes" id="UP000018208"/>
    </source>
</evidence>
<dbReference type="RefSeq" id="XP_067766587.1">
    <property type="nucleotide sequence ID" value="XM_067905270.1"/>
</dbReference>
<protein>
    <recommendedName>
        <fullName evidence="4">Transmembrane protein</fullName>
    </recommendedName>
</protein>
<keyword evidence="1" id="KW-1133">Transmembrane helix</keyword>
<sequence>MVDFSSNYGENYRLLEQERFNQVNRPTGSQQKQFSQGGGIIIQRYNSGYQFMMILVALIIYVQVNFGQDYMKVGFNQRTTTSWKIHKNQCLQFIKLSTVQYQNKAIKLVNTLKQIIVGNI</sequence>